<organism evidence="10 11">
    <name type="scientific">Clostridium gelidum</name>
    <dbReference type="NCBI Taxonomy" id="704125"/>
    <lineage>
        <taxon>Bacteria</taxon>
        <taxon>Bacillati</taxon>
        <taxon>Bacillota</taxon>
        <taxon>Clostridia</taxon>
        <taxon>Eubacteriales</taxon>
        <taxon>Clostridiaceae</taxon>
        <taxon>Clostridium</taxon>
    </lineage>
</organism>
<comment type="function">
    <text evidence="5">May play the central regulatory role in sporulation. It may be an element of the effector pathway responsible for the activation of sporulation genes in response to nutritional stress. Spo0A may act in concert with spo0H (a sigma factor) to control the expression of some genes that are critical to the sporulation process.</text>
</comment>
<dbReference type="PROSITE" id="PS50110">
    <property type="entry name" value="RESPONSE_REGULATORY"/>
    <property type="match status" value="1"/>
</dbReference>
<dbReference type="InterPro" id="IPR036388">
    <property type="entry name" value="WH-like_DNA-bd_sf"/>
</dbReference>
<gene>
    <name evidence="10" type="ORF">psyc5s11_07890</name>
</gene>
<feature type="modified residue" description="4-aspartylphosphate" evidence="6">
    <location>
        <position position="53"/>
    </location>
</feature>
<dbReference type="CDD" id="cd00383">
    <property type="entry name" value="trans_reg_C"/>
    <property type="match status" value="1"/>
</dbReference>
<dbReference type="SUPFAM" id="SSF52172">
    <property type="entry name" value="CheY-like"/>
    <property type="match status" value="1"/>
</dbReference>
<evidence type="ECO:0000313" key="10">
    <source>
        <dbReference type="EMBL" id="BCZ44722.1"/>
    </source>
</evidence>
<keyword evidence="11" id="KW-1185">Reference proteome</keyword>
<dbReference type="InterPro" id="IPR039420">
    <property type="entry name" value="WalR-like"/>
</dbReference>
<feature type="DNA-binding region" description="OmpR/PhoB-type" evidence="7">
    <location>
        <begin position="134"/>
        <end position="230"/>
    </location>
</feature>
<name>A0ABM7SYL3_9CLOT</name>
<dbReference type="Gene3D" id="1.10.10.10">
    <property type="entry name" value="Winged helix-like DNA-binding domain superfamily/Winged helix DNA-binding domain"/>
    <property type="match status" value="1"/>
</dbReference>
<evidence type="ECO:0000256" key="1">
    <source>
        <dbReference type="ARBA" id="ARBA00018672"/>
    </source>
</evidence>
<evidence type="ECO:0000313" key="11">
    <source>
        <dbReference type="Proteomes" id="UP000824633"/>
    </source>
</evidence>
<evidence type="ECO:0000256" key="6">
    <source>
        <dbReference type="PROSITE-ProRule" id="PRU00169"/>
    </source>
</evidence>
<keyword evidence="3 7" id="KW-0238">DNA-binding</keyword>
<evidence type="ECO:0000256" key="3">
    <source>
        <dbReference type="ARBA" id="ARBA00023125"/>
    </source>
</evidence>
<keyword evidence="2" id="KW-0805">Transcription regulation</keyword>
<keyword evidence="4" id="KW-0804">Transcription</keyword>
<proteinExistence type="predicted"/>
<dbReference type="Proteomes" id="UP000824633">
    <property type="component" value="Chromosome"/>
</dbReference>
<feature type="domain" description="Response regulatory" evidence="8">
    <location>
        <begin position="4"/>
        <end position="125"/>
    </location>
</feature>
<dbReference type="PROSITE" id="PS51755">
    <property type="entry name" value="OMPR_PHOB"/>
    <property type="match status" value="1"/>
</dbReference>
<evidence type="ECO:0000256" key="4">
    <source>
        <dbReference type="ARBA" id="ARBA00023163"/>
    </source>
</evidence>
<dbReference type="CDD" id="cd17574">
    <property type="entry name" value="REC_OmpR"/>
    <property type="match status" value="1"/>
</dbReference>
<reference evidence="11" key="1">
    <citation type="submission" date="2021-07" db="EMBL/GenBank/DDBJ databases">
        <title>Complete genome sequencing of a Clostridium isolate.</title>
        <authorList>
            <person name="Ueki A."/>
            <person name="Tonouchi A."/>
        </authorList>
    </citation>
    <scope>NUCLEOTIDE SEQUENCE [LARGE SCALE GENOMIC DNA]</scope>
    <source>
        <strain evidence="11">C5S11</strain>
    </source>
</reference>
<evidence type="ECO:0000256" key="7">
    <source>
        <dbReference type="PROSITE-ProRule" id="PRU01091"/>
    </source>
</evidence>
<dbReference type="SMART" id="SM00862">
    <property type="entry name" value="Trans_reg_C"/>
    <property type="match status" value="1"/>
</dbReference>
<dbReference type="Pfam" id="PF00072">
    <property type="entry name" value="Response_reg"/>
    <property type="match status" value="1"/>
</dbReference>
<dbReference type="Gene3D" id="3.40.50.2300">
    <property type="match status" value="1"/>
</dbReference>
<dbReference type="RefSeq" id="WP_224036380.1">
    <property type="nucleotide sequence ID" value="NZ_AP024849.1"/>
</dbReference>
<dbReference type="PANTHER" id="PTHR48111">
    <property type="entry name" value="REGULATOR OF RPOS"/>
    <property type="match status" value="1"/>
</dbReference>
<dbReference type="EMBL" id="AP024849">
    <property type="protein sequence ID" value="BCZ44722.1"/>
    <property type="molecule type" value="Genomic_DNA"/>
</dbReference>
<protein>
    <recommendedName>
        <fullName evidence="1">Stage 0 sporulation protein A homolog</fullName>
    </recommendedName>
</protein>
<dbReference type="PANTHER" id="PTHR48111:SF73">
    <property type="entry name" value="ALKALINE PHOSPHATASE SYNTHESIS TRANSCRIPTIONAL REGULATORY PROTEIN PHOP"/>
    <property type="match status" value="1"/>
</dbReference>
<sequence length="235" mass="27299">MSYKVLLVEDEKRMQEIIKDYFEVKECEVICASDGIEALEILESKSFDLVLLDIMMPKLDGFSVCEKIRKDKIESSMNSSDIPIIFITARSDEDDNLYGYKLGADDYITKPFSLKVLYAKCSSVIKRAKGIIVEDKLYADEISVDCKTHRVYINEEEVLLPKMEYDLLCYFIVNKNRIIEREQLLIKFWGYDFDGNDRVLDTHIKKLRKALGESAYHLHTIVKVGYKFEVINDEG</sequence>
<evidence type="ECO:0000259" key="9">
    <source>
        <dbReference type="PROSITE" id="PS51755"/>
    </source>
</evidence>
<dbReference type="InterPro" id="IPR001789">
    <property type="entry name" value="Sig_transdc_resp-reg_receiver"/>
</dbReference>
<dbReference type="SMART" id="SM00448">
    <property type="entry name" value="REC"/>
    <property type="match status" value="1"/>
</dbReference>
<dbReference type="InterPro" id="IPR001867">
    <property type="entry name" value="OmpR/PhoB-type_DNA-bd"/>
</dbReference>
<dbReference type="InterPro" id="IPR011006">
    <property type="entry name" value="CheY-like_superfamily"/>
</dbReference>
<evidence type="ECO:0000259" key="8">
    <source>
        <dbReference type="PROSITE" id="PS50110"/>
    </source>
</evidence>
<keyword evidence="6" id="KW-0597">Phosphoprotein</keyword>
<accession>A0ABM7SYL3</accession>
<dbReference type="Pfam" id="PF00486">
    <property type="entry name" value="Trans_reg_C"/>
    <property type="match status" value="1"/>
</dbReference>
<evidence type="ECO:0000256" key="5">
    <source>
        <dbReference type="ARBA" id="ARBA00024867"/>
    </source>
</evidence>
<evidence type="ECO:0000256" key="2">
    <source>
        <dbReference type="ARBA" id="ARBA00023015"/>
    </source>
</evidence>
<feature type="domain" description="OmpR/PhoB-type" evidence="9">
    <location>
        <begin position="134"/>
        <end position="230"/>
    </location>
</feature>
<dbReference type="GO" id="GO:0003677">
    <property type="term" value="F:DNA binding"/>
    <property type="evidence" value="ECO:0007669"/>
    <property type="project" value="UniProtKB-KW"/>
</dbReference>